<feature type="domain" description="Nucleotidyl transferase" evidence="3">
    <location>
        <begin position="17"/>
        <end position="268"/>
    </location>
</feature>
<dbReference type="InterPro" id="IPR011832">
    <property type="entry name" value="GlgDAde_trans"/>
</dbReference>
<name>A0A1I3C6E3_9LACT</name>
<dbReference type="Pfam" id="PF24894">
    <property type="entry name" value="Hexapep_GlmU"/>
    <property type="match status" value="1"/>
</dbReference>
<feature type="domain" description="Glucose-1-phosphate adenylyltransferase/Bifunctional protein GlmU-like C-terminal hexapeptide" evidence="4">
    <location>
        <begin position="298"/>
        <end position="366"/>
    </location>
</feature>
<dbReference type="SUPFAM" id="SSF51161">
    <property type="entry name" value="Trimeric LpxA-like enzymes"/>
    <property type="match status" value="1"/>
</dbReference>
<dbReference type="RefSeq" id="WP_047390662.1">
    <property type="nucleotide sequence ID" value="NZ_FOQE01000014.1"/>
</dbReference>
<dbReference type="Gene3D" id="2.160.10.10">
    <property type="entry name" value="Hexapeptide repeat proteins"/>
    <property type="match status" value="1"/>
</dbReference>
<accession>A0A1I3C6E3</accession>
<keyword evidence="5" id="KW-0808">Transferase</keyword>
<keyword evidence="6" id="KW-1185">Reference proteome</keyword>
<dbReference type="PANTHER" id="PTHR43523:SF6">
    <property type="entry name" value="GLYCOGEN BIOSYNTHESIS PROTEIN GLGD"/>
    <property type="match status" value="1"/>
</dbReference>
<dbReference type="Pfam" id="PF00483">
    <property type="entry name" value="NTP_transferase"/>
    <property type="match status" value="1"/>
</dbReference>
<dbReference type="InterPro" id="IPR005835">
    <property type="entry name" value="NTP_transferase_dom"/>
</dbReference>
<dbReference type="Gene3D" id="3.90.550.10">
    <property type="entry name" value="Spore Coat Polysaccharide Biosynthesis Protein SpsA, Chain A"/>
    <property type="match status" value="1"/>
</dbReference>
<gene>
    <name evidence="5" type="ORF">SAMN04489868_11421</name>
</gene>
<proteinExistence type="inferred from homology"/>
<evidence type="ECO:0000313" key="6">
    <source>
        <dbReference type="Proteomes" id="UP000198668"/>
    </source>
</evidence>
<dbReference type="GO" id="GO:0005978">
    <property type="term" value="P:glycogen biosynthetic process"/>
    <property type="evidence" value="ECO:0007669"/>
    <property type="project" value="UniProtKB-KW"/>
</dbReference>
<dbReference type="Proteomes" id="UP000198668">
    <property type="component" value="Unassembled WGS sequence"/>
</dbReference>
<evidence type="ECO:0000256" key="2">
    <source>
        <dbReference type="ARBA" id="ARBA00023056"/>
    </source>
</evidence>
<dbReference type="PANTHER" id="PTHR43523">
    <property type="entry name" value="GLUCOSE-1-PHOSPHATE ADENYLYLTRANSFERASE-RELATED"/>
    <property type="match status" value="1"/>
</dbReference>
<dbReference type="EMBL" id="FOQE01000014">
    <property type="protein sequence ID" value="SFH70102.1"/>
    <property type="molecule type" value="Genomic_DNA"/>
</dbReference>
<keyword evidence="2" id="KW-0320">Glycogen biosynthesis</keyword>
<dbReference type="InterPro" id="IPR056818">
    <property type="entry name" value="GlmU/GlgC-like_hexapep"/>
</dbReference>
<organism evidence="5 6">
    <name type="scientific">Pisciglobus halotolerans</name>
    <dbReference type="NCBI Taxonomy" id="745365"/>
    <lineage>
        <taxon>Bacteria</taxon>
        <taxon>Bacillati</taxon>
        <taxon>Bacillota</taxon>
        <taxon>Bacilli</taxon>
        <taxon>Lactobacillales</taxon>
        <taxon>Carnobacteriaceae</taxon>
    </lineage>
</organism>
<dbReference type="NCBIfam" id="TIGR02092">
    <property type="entry name" value="glgD"/>
    <property type="match status" value="1"/>
</dbReference>
<dbReference type="InterPro" id="IPR011831">
    <property type="entry name" value="ADP-Glc_PPase"/>
</dbReference>
<reference evidence="5 6" key="1">
    <citation type="submission" date="2016-10" db="EMBL/GenBank/DDBJ databases">
        <authorList>
            <person name="de Groot N.N."/>
        </authorList>
    </citation>
    <scope>NUCLEOTIDE SEQUENCE [LARGE SCALE GENOMIC DNA]</scope>
    <source>
        <strain evidence="5 6">DSM 27630</strain>
    </source>
</reference>
<protein>
    <submittedName>
        <fullName evidence="5">Glucose-1-phosphate adenylyltransferase</fullName>
    </submittedName>
</protein>
<dbReference type="OrthoDB" id="9801810at2"/>
<evidence type="ECO:0000259" key="4">
    <source>
        <dbReference type="Pfam" id="PF24894"/>
    </source>
</evidence>
<evidence type="ECO:0000259" key="3">
    <source>
        <dbReference type="Pfam" id="PF00483"/>
    </source>
</evidence>
<dbReference type="SUPFAM" id="SSF53448">
    <property type="entry name" value="Nucleotide-diphospho-sugar transferases"/>
    <property type="match status" value="1"/>
</dbReference>
<comment type="similarity">
    <text evidence="1">Belongs to the bacterial/plant glucose-1-phosphate adenylyltransferase family.</text>
</comment>
<sequence>MLSNKMCAILNLMENDSKLKPLTNRRPIATLPFASRYRLIDFQLTSLYGAEIGSAAIFIEGSGHSLYDHIRSGSAWGLDSTIGGGVFTHSQLELKGKDNFEKSQASYFEDQRSYVKKSKADYVVIMGSQMLCNIDLQAVLRYHKERGAAVTAIYKNVPTNDSLFEKDVCYYEFADKGSADIQSIKEVDQEATSSHERLPIQMRYEIVCVDKFLEYLDSAEKNDAPHDMGFISEYALEAGDKISGYEYTGYLKDIDSTQSYFEANMEMLDDVNYNALFYRNQQVITKAKNGAPTYYAETANVKNVLVATDCIIEGEVENAVLFRKVEIKKTASVKNAVIMQGAKIAEDTELNYVILDKNVKIEPGVKLIGTPEKPIVVKKNEVIHQSEGALNQ</sequence>
<dbReference type="InterPro" id="IPR029044">
    <property type="entry name" value="Nucleotide-diphossugar_trans"/>
</dbReference>
<dbReference type="InterPro" id="IPR011004">
    <property type="entry name" value="Trimer_LpxA-like_sf"/>
</dbReference>
<dbReference type="CDD" id="cd04651">
    <property type="entry name" value="LbH_G1P_AT_C"/>
    <property type="match status" value="1"/>
</dbReference>
<dbReference type="AlphaFoldDB" id="A0A1I3C6E3"/>
<dbReference type="GO" id="GO:0008878">
    <property type="term" value="F:glucose-1-phosphate adenylyltransferase activity"/>
    <property type="evidence" value="ECO:0007669"/>
    <property type="project" value="InterPro"/>
</dbReference>
<keyword evidence="5" id="KW-0548">Nucleotidyltransferase</keyword>
<evidence type="ECO:0000256" key="1">
    <source>
        <dbReference type="ARBA" id="ARBA00010443"/>
    </source>
</evidence>
<evidence type="ECO:0000313" key="5">
    <source>
        <dbReference type="EMBL" id="SFH70102.1"/>
    </source>
</evidence>